<feature type="domain" description="HTH tetR-type" evidence="3">
    <location>
        <begin position="5"/>
        <end position="65"/>
    </location>
</feature>
<dbReference type="PRINTS" id="PR00455">
    <property type="entry name" value="HTHTETR"/>
</dbReference>
<evidence type="ECO:0000313" key="4">
    <source>
        <dbReference type="EMBL" id="WHA43938.1"/>
    </source>
</evidence>
<geneLocation type="plasmid" evidence="4 5">
    <name>pAlCFBP5477</name>
</geneLocation>
<evidence type="ECO:0000313" key="5">
    <source>
        <dbReference type="Proteomes" id="UP000298664"/>
    </source>
</evidence>
<dbReference type="PROSITE" id="PS50977">
    <property type="entry name" value="HTH_TETR_2"/>
    <property type="match status" value="1"/>
</dbReference>
<proteinExistence type="predicted"/>
<dbReference type="PANTHER" id="PTHR43479">
    <property type="entry name" value="ACREF/ENVCD OPERON REPRESSOR-RELATED"/>
    <property type="match status" value="1"/>
</dbReference>
<dbReference type="Gene3D" id="1.10.357.10">
    <property type="entry name" value="Tetracycline Repressor, domain 2"/>
    <property type="match status" value="1"/>
</dbReference>
<protein>
    <submittedName>
        <fullName evidence="4">TetR/AcrR family transcriptional regulator</fullName>
    </submittedName>
</protein>
<sequence>MSDLSAAQLRINEAAMQLFAKRGSAEISVSELAGAAGVSRGTIYNNYPEFNRLFEDIAARLATEMHARIARAAKDISDPAEAVSDGIRHFVRRAHEEPEWGRFILRFAFSHGALRSMWEAQPAIDLRNGLEAGRFNFQPDQGPSVLAMIGGTGVSAILLVMEGHKAWREAGSNAAEFVLRALGMEPDEARAIATRELPPLPKQ</sequence>
<evidence type="ECO:0000256" key="2">
    <source>
        <dbReference type="PROSITE-ProRule" id="PRU00335"/>
    </source>
</evidence>
<keyword evidence="1 2" id="KW-0238">DNA-binding</keyword>
<keyword evidence="4" id="KW-0614">Plasmid</keyword>
<evidence type="ECO:0000256" key="1">
    <source>
        <dbReference type="ARBA" id="ARBA00023125"/>
    </source>
</evidence>
<accession>A0AAF0HFU4</accession>
<evidence type="ECO:0000259" key="3">
    <source>
        <dbReference type="PROSITE" id="PS50977"/>
    </source>
</evidence>
<dbReference type="InterPro" id="IPR049513">
    <property type="entry name" value="TetR_C_40"/>
</dbReference>
<organism evidence="4 5">
    <name type="scientific">Agrobacterium larrymoorei</name>
    <dbReference type="NCBI Taxonomy" id="160699"/>
    <lineage>
        <taxon>Bacteria</taxon>
        <taxon>Pseudomonadati</taxon>
        <taxon>Pseudomonadota</taxon>
        <taxon>Alphaproteobacteria</taxon>
        <taxon>Hyphomicrobiales</taxon>
        <taxon>Rhizobiaceae</taxon>
        <taxon>Rhizobium/Agrobacterium group</taxon>
        <taxon>Agrobacterium</taxon>
    </lineage>
</organism>
<dbReference type="AlphaFoldDB" id="A0AAF0HFU4"/>
<name>A0AAF0HFU4_9HYPH</name>
<dbReference type="RefSeq" id="WP_137396001.1">
    <property type="nucleotide sequence ID" value="NZ_CP124735.1"/>
</dbReference>
<dbReference type="InterPro" id="IPR009057">
    <property type="entry name" value="Homeodomain-like_sf"/>
</dbReference>
<dbReference type="InterPro" id="IPR001647">
    <property type="entry name" value="HTH_TetR"/>
</dbReference>
<dbReference type="Pfam" id="PF21306">
    <property type="entry name" value="TetR_C_40"/>
    <property type="match status" value="1"/>
</dbReference>
<dbReference type="Pfam" id="PF00440">
    <property type="entry name" value="TetR_N"/>
    <property type="match status" value="1"/>
</dbReference>
<dbReference type="InterPro" id="IPR050624">
    <property type="entry name" value="HTH-type_Tx_Regulator"/>
</dbReference>
<dbReference type="PANTHER" id="PTHR43479:SF11">
    <property type="entry name" value="ACREF_ENVCD OPERON REPRESSOR-RELATED"/>
    <property type="match status" value="1"/>
</dbReference>
<dbReference type="GO" id="GO:0003677">
    <property type="term" value="F:DNA binding"/>
    <property type="evidence" value="ECO:0007669"/>
    <property type="project" value="UniProtKB-UniRule"/>
</dbReference>
<feature type="DNA-binding region" description="H-T-H motif" evidence="2">
    <location>
        <begin position="28"/>
        <end position="47"/>
    </location>
</feature>
<dbReference type="SUPFAM" id="SSF46689">
    <property type="entry name" value="Homeodomain-like"/>
    <property type="match status" value="1"/>
</dbReference>
<reference evidence="4" key="1">
    <citation type="submission" date="2023-05" db="EMBL/GenBank/DDBJ databases">
        <title>Complete genome sequence of Agrobacterium larrymoorei CFBP5477.</title>
        <authorList>
            <person name="Yen H.-C."/>
            <person name="Chou L."/>
            <person name="Lin Y.-C."/>
            <person name="Lai E.-M."/>
            <person name="Kuo C.-H."/>
        </authorList>
    </citation>
    <scope>NUCLEOTIDE SEQUENCE</scope>
    <source>
        <strain evidence="4">CFBP5477</strain>
        <plasmid evidence="4">pAlCFBP5477</plasmid>
    </source>
</reference>
<gene>
    <name evidence="4" type="ORF">CFBP5477_022735</name>
</gene>
<dbReference type="Proteomes" id="UP000298664">
    <property type="component" value="Plasmid pAlCFBP5477"/>
</dbReference>
<dbReference type="EMBL" id="CP124735">
    <property type="protein sequence ID" value="WHA43938.1"/>
    <property type="molecule type" value="Genomic_DNA"/>
</dbReference>